<reference evidence="2" key="1">
    <citation type="submission" date="2022-11" db="EMBL/GenBank/DDBJ databases">
        <authorList>
            <person name="Petersen C."/>
        </authorList>
    </citation>
    <scope>NUCLEOTIDE SEQUENCE</scope>
    <source>
        <strain evidence="2">IBT 16849</strain>
    </source>
</reference>
<dbReference type="Proteomes" id="UP001150879">
    <property type="component" value="Unassembled WGS sequence"/>
</dbReference>
<protein>
    <submittedName>
        <fullName evidence="2">Uncharacterized protein</fullName>
    </submittedName>
</protein>
<accession>A0A9W9MZ06</accession>
<evidence type="ECO:0000313" key="2">
    <source>
        <dbReference type="EMBL" id="KAJ5210179.1"/>
    </source>
</evidence>
<keyword evidence="3" id="KW-1185">Reference proteome</keyword>
<feature type="compositionally biased region" description="Low complexity" evidence="1">
    <location>
        <begin position="40"/>
        <end position="54"/>
    </location>
</feature>
<feature type="compositionally biased region" description="Basic and acidic residues" evidence="1">
    <location>
        <begin position="8"/>
        <end position="27"/>
    </location>
</feature>
<evidence type="ECO:0000256" key="1">
    <source>
        <dbReference type="SAM" id="MobiDB-lite"/>
    </source>
</evidence>
<reference evidence="2" key="2">
    <citation type="journal article" date="2023" name="IMA Fungus">
        <title>Comparative genomic study of the Penicillium genus elucidates a diverse pangenome and 15 lateral gene transfer events.</title>
        <authorList>
            <person name="Petersen C."/>
            <person name="Sorensen T."/>
            <person name="Nielsen M.R."/>
            <person name="Sondergaard T.E."/>
            <person name="Sorensen J.L."/>
            <person name="Fitzpatrick D.A."/>
            <person name="Frisvad J.C."/>
            <person name="Nielsen K.L."/>
        </authorList>
    </citation>
    <scope>NUCLEOTIDE SEQUENCE</scope>
    <source>
        <strain evidence="2">IBT 16849</strain>
    </source>
</reference>
<dbReference type="AlphaFoldDB" id="A0A9W9MZ06"/>
<comment type="caution">
    <text evidence="2">The sequence shown here is derived from an EMBL/GenBank/DDBJ whole genome shotgun (WGS) entry which is preliminary data.</text>
</comment>
<dbReference type="EMBL" id="JAPQKP010000001">
    <property type="protein sequence ID" value="KAJ5210179.1"/>
    <property type="molecule type" value="Genomic_DNA"/>
</dbReference>
<name>A0A9W9MZ06_9EURO</name>
<evidence type="ECO:0000313" key="3">
    <source>
        <dbReference type="Proteomes" id="UP001150879"/>
    </source>
</evidence>
<organism evidence="2 3">
    <name type="scientific">Penicillium cf. griseofulvum</name>
    <dbReference type="NCBI Taxonomy" id="2972120"/>
    <lineage>
        <taxon>Eukaryota</taxon>
        <taxon>Fungi</taxon>
        <taxon>Dikarya</taxon>
        <taxon>Ascomycota</taxon>
        <taxon>Pezizomycotina</taxon>
        <taxon>Eurotiomycetes</taxon>
        <taxon>Eurotiomycetidae</taxon>
        <taxon>Eurotiales</taxon>
        <taxon>Aspergillaceae</taxon>
        <taxon>Penicillium</taxon>
    </lineage>
</organism>
<gene>
    <name evidence="2" type="ORF">N7472_000318</name>
</gene>
<sequence>MASNHSSHKPDRNCPNDTKEVKHESRHLTALQTLPAVAIDAAEPDTAATPTAEPATKRKSDSIDNITAKGRTGDTTVNHTGDNTSDNIVTVTNTGATPITISSTVNITVSSIRKETQPSASGIDRSSSTTGYHQCDCIVPRTMNDHNMPNNPEPAPTQAWIDRIEQVVGMNFERKTKQMLEDI</sequence>
<dbReference type="OrthoDB" id="4369355at2759"/>
<feature type="region of interest" description="Disordered" evidence="1">
    <location>
        <begin position="1"/>
        <end position="81"/>
    </location>
</feature>
<proteinExistence type="predicted"/>